<dbReference type="InterPro" id="IPR051311">
    <property type="entry name" value="DedA_domain"/>
</dbReference>
<keyword evidence="3 6" id="KW-0812">Transmembrane</keyword>
<dbReference type="RefSeq" id="WP_127611294.1">
    <property type="nucleotide sequence ID" value="NZ_RXOL01000001.1"/>
</dbReference>
<keyword evidence="9" id="KW-1185">Reference proteome</keyword>
<feature type="transmembrane region" description="Helical" evidence="6">
    <location>
        <begin position="12"/>
        <end position="30"/>
    </location>
</feature>
<comment type="caution">
    <text evidence="8">The sequence shown here is derived from an EMBL/GenBank/DDBJ whole genome shotgun (WGS) entry which is preliminary data.</text>
</comment>
<dbReference type="InterPro" id="IPR032816">
    <property type="entry name" value="VTT_dom"/>
</dbReference>
<comment type="subcellular location">
    <subcellularLocation>
        <location evidence="1">Cell membrane</location>
        <topology evidence="1">Multi-pass membrane protein</topology>
    </subcellularLocation>
</comment>
<evidence type="ECO:0000256" key="3">
    <source>
        <dbReference type="ARBA" id="ARBA00022692"/>
    </source>
</evidence>
<evidence type="ECO:0000256" key="6">
    <source>
        <dbReference type="SAM" id="Phobius"/>
    </source>
</evidence>
<dbReference type="Proteomes" id="UP000283003">
    <property type="component" value="Unassembled WGS sequence"/>
</dbReference>
<dbReference type="EMBL" id="RXOL01000001">
    <property type="protein sequence ID" value="RVQ69106.1"/>
    <property type="molecule type" value="Genomic_DNA"/>
</dbReference>
<accession>A0A437H0K7</accession>
<feature type="domain" description="VTT" evidence="7">
    <location>
        <begin position="30"/>
        <end position="156"/>
    </location>
</feature>
<evidence type="ECO:0000259" key="7">
    <source>
        <dbReference type="Pfam" id="PF09335"/>
    </source>
</evidence>
<evidence type="ECO:0000256" key="4">
    <source>
        <dbReference type="ARBA" id="ARBA00022989"/>
    </source>
</evidence>
<dbReference type="OrthoDB" id="9813426at2"/>
<evidence type="ECO:0000256" key="1">
    <source>
        <dbReference type="ARBA" id="ARBA00004651"/>
    </source>
</evidence>
<feature type="transmembrane region" description="Helical" evidence="6">
    <location>
        <begin position="172"/>
        <end position="190"/>
    </location>
</feature>
<dbReference type="GO" id="GO:0005886">
    <property type="term" value="C:plasma membrane"/>
    <property type="evidence" value="ECO:0007669"/>
    <property type="project" value="UniProtKB-SubCell"/>
</dbReference>
<evidence type="ECO:0000256" key="5">
    <source>
        <dbReference type="ARBA" id="ARBA00023136"/>
    </source>
</evidence>
<evidence type="ECO:0000256" key="2">
    <source>
        <dbReference type="ARBA" id="ARBA00022475"/>
    </source>
</evidence>
<protein>
    <submittedName>
        <fullName evidence="8">DedA family protein</fullName>
    </submittedName>
</protein>
<name>A0A437H0K7_9SPHN</name>
<feature type="transmembrane region" description="Helical" evidence="6">
    <location>
        <begin position="50"/>
        <end position="71"/>
    </location>
</feature>
<dbReference type="PANTHER" id="PTHR42709">
    <property type="entry name" value="ALKALINE PHOSPHATASE LIKE PROTEIN"/>
    <property type="match status" value="1"/>
</dbReference>
<keyword evidence="4 6" id="KW-1133">Transmembrane helix</keyword>
<dbReference type="AlphaFoldDB" id="A0A437H0K7"/>
<keyword evidence="2" id="KW-1003">Cell membrane</keyword>
<keyword evidence="5 6" id="KW-0472">Membrane</keyword>
<organism evidence="8 9">
    <name type="scientific">Croceicoccus ponticola</name>
    <dbReference type="NCBI Taxonomy" id="2217664"/>
    <lineage>
        <taxon>Bacteria</taxon>
        <taxon>Pseudomonadati</taxon>
        <taxon>Pseudomonadota</taxon>
        <taxon>Alphaproteobacteria</taxon>
        <taxon>Sphingomonadales</taxon>
        <taxon>Erythrobacteraceae</taxon>
        <taxon>Croceicoccus</taxon>
    </lineage>
</organism>
<proteinExistence type="predicted"/>
<dbReference type="PANTHER" id="PTHR42709:SF6">
    <property type="entry name" value="UNDECAPRENYL PHOSPHATE TRANSPORTER A"/>
    <property type="match status" value="1"/>
</dbReference>
<feature type="transmembrane region" description="Helical" evidence="6">
    <location>
        <begin position="140"/>
        <end position="166"/>
    </location>
</feature>
<evidence type="ECO:0000313" key="9">
    <source>
        <dbReference type="Proteomes" id="UP000283003"/>
    </source>
</evidence>
<evidence type="ECO:0000313" key="8">
    <source>
        <dbReference type="EMBL" id="RVQ69106.1"/>
    </source>
</evidence>
<sequence length="208" mass="23564">MQDFIIQLIEGGGYIGIALLMALENIFPPIPSEVIMGVAGVAVHAGRMAFWPVLFWGTLGSTVGNYLWFLAGKKMGYERLRPFVDRHGRWLTLDWCDIERSSRFFRKHGQWVVFFLRFSPLMRTIISLPAGLARMGTSRFLIFTFMGSSLWNAALIGSASLLANWFGNFEQVLSYIVLGMILVGAAWYAYRVITWTPRQVQSVEEPAE</sequence>
<gene>
    <name evidence="8" type="ORF">EKN06_02535</name>
</gene>
<dbReference type="Pfam" id="PF09335">
    <property type="entry name" value="VTT_dom"/>
    <property type="match status" value="1"/>
</dbReference>
<reference evidence="8 9" key="1">
    <citation type="submission" date="2018-12" db="EMBL/GenBank/DDBJ databases">
        <title>Croceicoccus ponticola sp. nov., a lipolytic bacterium isolated from seawater.</title>
        <authorList>
            <person name="Yoon J.-H."/>
        </authorList>
    </citation>
    <scope>NUCLEOTIDE SEQUENCE [LARGE SCALE GENOMIC DNA]</scope>
    <source>
        <strain evidence="8 9">GM-16</strain>
    </source>
</reference>